<keyword evidence="2" id="KW-1185">Reference proteome</keyword>
<name>A0A9W8M1N6_9FUNG</name>
<dbReference type="PANTHER" id="PTHR34825:SF1">
    <property type="entry name" value="AAA-ATPASE-LIKE DOMAIN-CONTAINING PROTEIN"/>
    <property type="match status" value="1"/>
</dbReference>
<sequence>MMDITNDKFSDMAISCLRIHGTDISPRNPKPNINHNQMMIDKSLVCKAFFDIDAAIVRICAPSGFGKTLNLKMIRTVFNIINCNDMPGSQVYHPTPNGSIKKLDLDVAQRERMKLVDSLLLRQEEEFFDKHFCRYPVLNIDFSVSMLAGVYNMPLYDDDNAVVTVAPALYMCYQRSSQSSLEAMFGITRLELKELCDILQTNEQEIDDASATFGGYSFAQNIEYFSAKQTVELYRRYSPKRPKSRLKGNSVSRPAKIVKSIICEASPELFMLLLRLISDYDSGTSSCFIWSTAELKAEHYKDANDLLFNLVIDPLANPSNTTAESSPDKIVTLLVYLGFLAIRANNVLCIPNNKMRDMWEDLRLLATFGSMLQTQQDFKQHRLISSLHIGQTDLLHAEFTSALQRISASSVSLSLQAQLEYACRWILSNLTVSRYSSTHGKANLESDQKFVAYPKLNTPWTVTLLPFGRYIQPLAVTLCFVQSPSLDGVINVDIAIGK</sequence>
<protein>
    <submittedName>
        <fullName evidence="1">Uncharacterized protein</fullName>
    </submittedName>
</protein>
<dbReference type="AlphaFoldDB" id="A0A9W8M1N6"/>
<evidence type="ECO:0000313" key="1">
    <source>
        <dbReference type="EMBL" id="KAJ2851176.1"/>
    </source>
</evidence>
<organism evidence="1 2">
    <name type="scientific">Coemansia brasiliensis</name>
    <dbReference type="NCBI Taxonomy" id="2650707"/>
    <lineage>
        <taxon>Eukaryota</taxon>
        <taxon>Fungi</taxon>
        <taxon>Fungi incertae sedis</taxon>
        <taxon>Zoopagomycota</taxon>
        <taxon>Kickxellomycotina</taxon>
        <taxon>Kickxellomycetes</taxon>
        <taxon>Kickxellales</taxon>
        <taxon>Kickxellaceae</taxon>
        <taxon>Coemansia</taxon>
    </lineage>
</organism>
<dbReference type="Proteomes" id="UP001139887">
    <property type="component" value="Unassembled WGS sequence"/>
</dbReference>
<accession>A0A9W8M1N6</accession>
<dbReference type="OrthoDB" id="5584915at2759"/>
<reference evidence="1" key="1">
    <citation type="submission" date="2022-07" db="EMBL/GenBank/DDBJ databases">
        <title>Phylogenomic reconstructions and comparative analyses of Kickxellomycotina fungi.</title>
        <authorList>
            <person name="Reynolds N.K."/>
            <person name="Stajich J.E."/>
            <person name="Barry K."/>
            <person name="Grigoriev I.V."/>
            <person name="Crous P."/>
            <person name="Smith M.E."/>
        </authorList>
    </citation>
    <scope>NUCLEOTIDE SEQUENCE</scope>
    <source>
        <strain evidence="1">NRRL 1566</strain>
    </source>
</reference>
<proteinExistence type="predicted"/>
<evidence type="ECO:0000313" key="2">
    <source>
        <dbReference type="Proteomes" id="UP001139887"/>
    </source>
</evidence>
<dbReference type="PANTHER" id="PTHR34825">
    <property type="entry name" value="CONSERVED PROTEIN, WITH A WEAK D-GALACTARATE DEHYDRATASE/ALTRONATE HYDROLASE DOMAIN"/>
    <property type="match status" value="1"/>
</dbReference>
<gene>
    <name evidence="1" type="ORF">IWW36_001315</name>
</gene>
<dbReference type="EMBL" id="JANBUW010000016">
    <property type="protein sequence ID" value="KAJ2851176.1"/>
    <property type="molecule type" value="Genomic_DNA"/>
</dbReference>
<comment type="caution">
    <text evidence="1">The sequence shown here is derived from an EMBL/GenBank/DDBJ whole genome shotgun (WGS) entry which is preliminary data.</text>
</comment>